<accession>A0A9P6VU47</accession>
<feature type="signal peptide" evidence="1">
    <location>
        <begin position="1"/>
        <end position="20"/>
    </location>
</feature>
<sequence>MKFTLAAAAFALGAASTVQAASVGTVDSAKKLKRGLFENLVKRQSVTSGADDATVLNFALTLEHLEAKFYADALAKFDQNCFDQKGYYHLRPLLEQVAADEADHVTFLTTALKAANVTAVQPCEYSFPYTDVPDFLALAQVVENVGVSAYLGAAGDISDKTYLTAAGSILTVEARHNAFFRLLNRYTPFPQPMDTPLSASAVVTIVSPFFKSCPSGSAPTIPGFPALNVTSTKFALGSELHIAPVNASAVNTQGTVYCGFASGLSAGFSTWSNGKCMIPTQNVTAQGQSYVFLTKGPSVADASVLAGPAIIDTSYQNVTVSIPTGMKSQ</sequence>
<dbReference type="InterPro" id="IPR009078">
    <property type="entry name" value="Ferritin-like_SF"/>
</dbReference>
<comment type="caution">
    <text evidence="2">The sequence shown here is derived from an EMBL/GenBank/DDBJ whole genome shotgun (WGS) entry which is preliminary data.</text>
</comment>
<proteinExistence type="predicted"/>
<dbReference type="OrthoDB" id="1001765at2759"/>
<dbReference type="AlphaFoldDB" id="A0A9P6VU47"/>
<dbReference type="Gene3D" id="1.20.1260.10">
    <property type="match status" value="1"/>
</dbReference>
<evidence type="ECO:0000313" key="3">
    <source>
        <dbReference type="Proteomes" id="UP000777482"/>
    </source>
</evidence>
<evidence type="ECO:0000313" key="2">
    <source>
        <dbReference type="EMBL" id="KAG0653897.1"/>
    </source>
</evidence>
<keyword evidence="1" id="KW-0732">Signal</keyword>
<dbReference type="EMBL" id="PUHQ01000170">
    <property type="protein sequence ID" value="KAG0653897.1"/>
    <property type="molecule type" value="Genomic_DNA"/>
</dbReference>
<dbReference type="Pfam" id="PF13668">
    <property type="entry name" value="Ferritin_2"/>
    <property type="match status" value="1"/>
</dbReference>
<evidence type="ECO:0000256" key="1">
    <source>
        <dbReference type="SAM" id="SignalP"/>
    </source>
</evidence>
<organism evidence="2 3">
    <name type="scientific">Rhodotorula mucilaginosa</name>
    <name type="common">Yeast</name>
    <name type="synonym">Rhodotorula rubra</name>
    <dbReference type="NCBI Taxonomy" id="5537"/>
    <lineage>
        <taxon>Eukaryota</taxon>
        <taxon>Fungi</taxon>
        <taxon>Dikarya</taxon>
        <taxon>Basidiomycota</taxon>
        <taxon>Pucciniomycotina</taxon>
        <taxon>Microbotryomycetes</taxon>
        <taxon>Sporidiobolales</taxon>
        <taxon>Sporidiobolaceae</taxon>
        <taxon>Rhodotorula</taxon>
    </lineage>
</organism>
<dbReference type="PANTHER" id="PTHR31694:SF26">
    <property type="entry name" value="OS05G0151100 PROTEIN"/>
    <property type="match status" value="1"/>
</dbReference>
<dbReference type="InterPro" id="IPR012347">
    <property type="entry name" value="Ferritin-like"/>
</dbReference>
<reference evidence="2 3" key="1">
    <citation type="submission" date="2020-11" db="EMBL/GenBank/DDBJ databases">
        <title>Kefir isolates.</title>
        <authorList>
            <person name="Marcisauskas S."/>
            <person name="Kim Y."/>
            <person name="Blasche S."/>
        </authorList>
    </citation>
    <scope>NUCLEOTIDE SEQUENCE [LARGE SCALE GENOMIC DNA]</scope>
    <source>
        <strain evidence="2 3">KR</strain>
    </source>
</reference>
<name>A0A9P6VU47_RHOMI</name>
<keyword evidence="3" id="KW-1185">Reference proteome</keyword>
<feature type="chain" id="PRO_5040317114" evidence="1">
    <location>
        <begin position="21"/>
        <end position="329"/>
    </location>
</feature>
<dbReference type="CDD" id="cd00657">
    <property type="entry name" value="Ferritin_like"/>
    <property type="match status" value="1"/>
</dbReference>
<gene>
    <name evidence="2" type="ORF">C6P46_002159</name>
</gene>
<dbReference type="InterPro" id="IPR052965">
    <property type="entry name" value="Pigment-catalase-like"/>
</dbReference>
<dbReference type="SUPFAM" id="SSF47240">
    <property type="entry name" value="Ferritin-like"/>
    <property type="match status" value="1"/>
</dbReference>
<dbReference type="PANTHER" id="PTHR31694">
    <property type="entry name" value="DESICCATION-LIKE PROTEIN"/>
    <property type="match status" value="1"/>
</dbReference>
<protein>
    <submittedName>
        <fullName evidence="2">Uncharacterized protein</fullName>
    </submittedName>
</protein>
<dbReference type="Proteomes" id="UP000777482">
    <property type="component" value="Unassembled WGS sequence"/>
</dbReference>